<organism evidence="5 6">
    <name type="scientific">Azospirillum brasilense</name>
    <dbReference type="NCBI Taxonomy" id="192"/>
    <lineage>
        <taxon>Bacteria</taxon>
        <taxon>Pseudomonadati</taxon>
        <taxon>Pseudomonadota</taxon>
        <taxon>Alphaproteobacteria</taxon>
        <taxon>Rhodospirillales</taxon>
        <taxon>Azospirillaceae</taxon>
        <taxon>Azospirillum</taxon>
    </lineage>
</organism>
<evidence type="ECO:0000256" key="1">
    <source>
        <dbReference type="ARBA" id="ARBA00007274"/>
    </source>
</evidence>
<proteinExistence type="inferred from homology"/>
<evidence type="ECO:0000256" key="3">
    <source>
        <dbReference type="ARBA" id="ARBA00022737"/>
    </source>
</evidence>
<dbReference type="InterPro" id="IPR018357">
    <property type="entry name" value="Hexapep_transf_CS"/>
</dbReference>
<evidence type="ECO:0000313" key="6">
    <source>
        <dbReference type="Proteomes" id="UP000318529"/>
    </source>
</evidence>
<keyword evidence="3" id="KW-0677">Repeat</keyword>
<dbReference type="Pfam" id="PF00132">
    <property type="entry name" value="Hexapep"/>
    <property type="match status" value="1"/>
</dbReference>
<evidence type="ECO:0000313" key="5">
    <source>
        <dbReference type="EMBL" id="TWA77019.1"/>
    </source>
</evidence>
<gene>
    <name evidence="5" type="ORF">FBZ83_11611</name>
</gene>
<dbReference type="CDD" id="cd03349">
    <property type="entry name" value="LbH_XAT"/>
    <property type="match status" value="1"/>
</dbReference>
<dbReference type="InterPro" id="IPR011004">
    <property type="entry name" value="Trimer_LpxA-like_sf"/>
</dbReference>
<dbReference type="AlphaFoldDB" id="A0A560BWW7"/>
<dbReference type="EMBL" id="VITH01000016">
    <property type="protein sequence ID" value="TWA77019.1"/>
    <property type="molecule type" value="Genomic_DNA"/>
</dbReference>
<accession>A0A560BWW7</accession>
<sequence>MSDNFLHLGVVALKSNFSAPCRVEAPSKVLGNVGRGCSIGAFTYLQKDTVIEGTEIGRFCSIAASVCIGGGEHPIDWLSTHPFVCDPNDVVVGVSRTYPEAQAWFGAKSTRFHGQPGQCRIGNDVWIGHGAIIKRGVSVGDGAVIAAGAVVTKDVPPYAVVGGCPAKHIKFRFDSNTIESLVNLNWWNFDLSPLTGEIDYSNVGESIKMIQYAIEHGTVQKARYKSYILSNMGEEITENVQ</sequence>
<reference evidence="5 6" key="1">
    <citation type="submission" date="2019-06" db="EMBL/GenBank/DDBJ databases">
        <title>Genomic Encyclopedia of Type Strains, Phase IV (KMG-V): Genome sequencing to study the core and pangenomes of soil and plant-associated prokaryotes.</title>
        <authorList>
            <person name="Whitman W."/>
        </authorList>
    </citation>
    <scope>NUCLEOTIDE SEQUENCE [LARGE SCALE GENOMIC DNA]</scope>
    <source>
        <strain evidence="5 6">BR 11650</strain>
    </source>
</reference>
<evidence type="ECO:0000256" key="4">
    <source>
        <dbReference type="ARBA" id="ARBA00023315"/>
    </source>
</evidence>
<dbReference type="SUPFAM" id="SSF51161">
    <property type="entry name" value="Trimeric LpxA-like enzymes"/>
    <property type="match status" value="1"/>
</dbReference>
<comment type="similarity">
    <text evidence="1">Belongs to the transferase hexapeptide repeat family.</text>
</comment>
<evidence type="ECO:0000256" key="2">
    <source>
        <dbReference type="ARBA" id="ARBA00022679"/>
    </source>
</evidence>
<protein>
    <recommendedName>
        <fullName evidence="7">Antibiotic acetyltransferase</fullName>
    </recommendedName>
</protein>
<dbReference type="Gene3D" id="2.160.10.10">
    <property type="entry name" value="Hexapeptide repeat proteins"/>
    <property type="match status" value="1"/>
</dbReference>
<dbReference type="PANTHER" id="PTHR43300:SF11">
    <property type="entry name" value="ACETYLTRANSFERASE RV3034C-RELATED"/>
    <property type="match status" value="1"/>
</dbReference>
<name>A0A560BWW7_AZOBR</name>
<dbReference type="RefSeq" id="WP_145689616.1">
    <property type="nucleotide sequence ID" value="NZ_VITH01000016.1"/>
</dbReference>
<dbReference type="Proteomes" id="UP000318529">
    <property type="component" value="Unassembled WGS sequence"/>
</dbReference>
<dbReference type="GO" id="GO:0016746">
    <property type="term" value="F:acyltransferase activity"/>
    <property type="evidence" value="ECO:0007669"/>
    <property type="project" value="UniProtKB-KW"/>
</dbReference>
<keyword evidence="2" id="KW-0808">Transferase</keyword>
<dbReference type="InterPro" id="IPR001451">
    <property type="entry name" value="Hexapep"/>
</dbReference>
<comment type="caution">
    <text evidence="5">The sequence shown here is derived from an EMBL/GenBank/DDBJ whole genome shotgun (WGS) entry which is preliminary data.</text>
</comment>
<dbReference type="PANTHER" id="PTHR43300">
    <property type="entry name" value="ACETYLTRANSFERASE"/>
    <property type="match status" value="1"/>
</dbReference>
<dbReference type="PROSITE" id="PS00101">
    <property type="entry name" value="HEXAPEP_TRANSFERASES"/>
    <property type="match status" value="1"/>
</dbReference>
<dbReference type="InterPro" id="IPR050179">
    <property type="entry name" value="Trans_hexapeptide_repeat"/>
</dbReference>
<evidence type="ECO:0008006" key="7">
    <source>
        <dbReference type="Google" id="ProtNLM"/>
    </source>
</evidence>
<keyword evidence="4" id="KW-0012">Acyltransferase</keyword>